<evidence type="ECO:0000256" key="4">
    <source>
        <dbReference type="ARBA" id="ARBA00022884"/>
    </source>
</evidence>
<proteinExistence type="inferred from homology"/>
<evidence type="ECO:0000256" key="2">
    <source>
        <dbReference type="ARBA" id="ARBA00007634"/>
    </source>
</evidence>
<keyword evidence="11" id="KW-1185">Reference proteome</keyword>
<comment type="similarity">
    <text evidence="2 8">Belongs to the bacterial ribosomal protein bS20 family.</text>
</comment>
<dbReference type="AlphaFoldDB" id="A0A0M4D2U5"/>
<keyword evidence="4 8" id="KW-0694">RNA-binding</keyword>
<dbReference type="GO" id="GO:0015935">
    <property type="term" value="C:small ribosomal subunit"/>
    <property type="evidence" value="ECO:0007669"/>
    <property type="project" value="TreeGrafter"/>
</dbReference>
<dbReference type="PANTHER" id="PTHR33398">
    <property type="entry name" value="30S RIBOSOMAL PROTEIN S20"/>
    <property type="match status" value="1"/>
</dbReference>
<dbReference type="GO" id="GO:0070181">
    <property type="term" value="F:small ribosomal subunit rRNA binding"/>
    <property type="evidence" value="ECO:0007669"/>
    <property type="project" value="TreeGrafter"/>
</dbReference>
<dbReference type="GO" id="GO:0006412">
    <property type="term" value="P:translation"/>
    <property type="evidence" value="ECO:0007669"/>
    <property type="project" value="UniProtKB-UniRule"/>
</dbReference>
<dbReference type="FunFam" id="1.20.58.110:FF:000001">
    <property type="entry name" value="30S ribosomal protein S20"/>
    <property type="match status" value="1"/>
</dbReference>
<accession>A0A0M4D2U5</accession>
<evidence type="ECO:0000313" key="10">
    <source>
        <dbReference type="EMBL" id="ALC16688.1"/>
    </source>
</evidence>
<keyword evidence="6 8" id="KW-0687">Ribonucleoprotein</keyword>
<dbReference type="InterPro" id="IPR036510">
    <property type="entry name" value="Ribosomal_bS20_sf"/>
</dbReference>
<sequence length="87" mass="9407">MANHKSAIKRNKQNAVRAARNTHIRSTMRTYVKQVREAVATGDAAAAQTALGKVIPYIDKAATKGVIHKATASRKIGRLSKLVNALQ</sequence>
<evidence type="ECO:0000256" key="9">
    <source>
        <dbReference type="SAM" id="MobiDB-lite"/>
    </source>
</evidence>
<feature type="region of interest" description="Disordered" evidence="9">
    <location>
        <begin position="1"/>
        <end position="22"/>
    </location>
</feature>
<evidence type="ECO:0000313" key="11">
    <source>
        <dbReference type="Proteomes" id="UP000057158"/>
    </source>
</evidence>
<keyword evidence="5 8" id="KW-0689">Ribosomal protein</keyword>
<comment type="function">
    <text evidence="1 8">Binds directly to 16S ribosomal RNA.</text>
</comment>
<keyword evidence="3 8" id="KW-0699">rRNA-binding</keyword>
<evidence type="ECO:0000256" key="3">
    <source>
        <dbReference type="ARBA" id="ARBA00022730"/>
    </source>
</evidence>
<dbReference type="HAMAP" id="MF_00500">
    <property type="entry name" value="Ribosomal_bS20"/>
    <property type="match status" value="1"/>
</dbReference>
<feature type="compositionally biased region" description="Basic residues" evidence="9">
    <location>
        <begin position="1"/>
        <end position="12"/>
    </location>
</feature>
<evidence type="ECO:0000256" key="7">
    <source>
        <dbReference type="ARBA" id="ARBA00035136"/>
    </source>
</evidence>
<dbReference type="OrthoDB" id="9807974at2"/>
<dbReference type="PANTHER" id="PTHR33398:SF1">
    <property type="entry name" value="SMALL RIBOSOMAL SUBUNIT PROTEIN BS20C"/>
    <property type="match status" value="1"/>
</dbReference>
<protein>
    <recommendedName>
        <fullName evidence="7 8">Small ribosomal subunit protein bS20</fullName>
    </recommendedName>
</protein>
<dbReference type="KEGG" id="des:DSOUD_1917"/>
<dbReference type="InterPro" id="IPR002583">
    <property type="entry name" value="Ribosomal_bS20"/>
</dbReference>
<reference evidence="10 11" key="1">
    <citation type="submission" date="2015-07" db="EMBL/GenBank/DDBJ databases">
        <title>Isolation and Genomic Characterization of a Novel Halophilic Metal-Reducing Deltaproteobacterium from the Deep Subsurface.</title>
        <authorList>
            <person name="Badalamenti J.P."/>
            <person name="Summers Z.M."/>
            <person name="Gralnick J.A."/>
            <person name="Bond D.R."/>
        </authorList>
    </citation>
    <scope>NUCLEOTIDE SEQUENCE [LARGE SCALE GENOMIC DNA]</scope>
    <source>
        <strain evidence="10 11">WTL</strain>
    </source>
</reference>
<evidence type="ECO:0000256" key="8">
    <source>
        <dbReference type="HAMAP-Rule" id="MF_00500"/>
    </source>
</evidence>
<dbReference type="PATRIC" id="fig|1603606.3.peg.2077"/>
<dbReference type="SUPFAM" id="SSF46992">
    <property type="entry name" value="Ribosomal protein S20"/>
    <property type="match status" value="1"/>
</dbReference>
<dbReference type="GO" id="GO:0005829">
    <property type="term" value="C:cytosol"/>
    <property type="evidence" value="ECO:0007669"/>
    <property type="project" value="TreeGrafter"/>
</dbReference>
<dbReference type="Gene3D" id="1.20.58.110">
    <property type="entry name" value="Ribosomal protein S20"/>
    <property type="match status" value="1"/>
</dbReference>
<dbReference type="Proteomes" id="UP000057158">
    <property type="component" value="Chromosome"/>
</dbReference>
<gene>
    <name evidence="8 10" type="primary">rpsT</name>
    <name evidence="10" type="ORF">DSOUD_1917</name>
</gene>
<evidence type="ECO:0000256" key="6">
    <source>
        <dbReference type="ARBA" id="ARBA00023274"/>
    </source>
</evidence>
<dbReference type="Pfam" id="PF01649">
    <property type="entry name" value="Ribosomal_S20p"/>
    <property type="match status" value="1"/>
</dbReference>
<dbReference type="NCBIfam" id="TIGR00029">
    <property type="entry name" value="S20"/>
    <property type="match status" value="1"/>
</dbReference>
<evidence type="ECO:0000256" key="1">
    <source>
        <dbReference type="ARBA" id="ARBA00003134"/>
    </source>
</evidence>
<dbReference type="EMBL" id="CP010802">
    <property type="protein sequence ID" value="ALC16688.1"/>
    <property type="molecule type" value="Genomic_DNA"/>
</dbReference>
<dbReference type="GO" id="GO:0003735">
    <property type="term" value="F:structural constituent of ribosome"/>
    <property type="evidence" value="ECO:0007669"/>
    <property type="project" value="InterPro"/>
</dbReference>
<name>A0A0M4D2U5_9BACT</name>
<dbReference type="RefSeq" id="WP_053550763.1">
    <property type="nucleotide sequence ID" value="NZ_CP010802.1"/>
</dbReference>
<evidence type="ECO:0000256" key="5">
    <source>
        <dbReference type="ARBA" id="ARBA00022980"/>
    </source>
</evidence>
<organism evidence="10 11">
    <name type="scientific">Desulfuromonas soudanensis</name>
    <dbReference type="NCBI Taxonomy" id="1603606"/>
    <lineage>
        <taxon>Bacteria</taxon>
        <taxon>Pseudomonadati</taxon>
        <taxon>Thermodesulfobacteriota</taxon>
        <taxon>Desulfuromonadia</taxon>
        <taxon>Desulfuromonadales</taxon>
        <taxon>Desulfuromonadaceae</taxon>
        <taxon>Desulfuromonas</taxon>
    </lineage>
</organism>
<dbReference type="STRING" id="1603606.DSOUD_1917"/>